<dbReference type="InterPro" id="IPR000525">
    <property type="entry name" value="Initiator_Rep_WH1"/>
</dbReference>
<sequence>MDLAVVESDLGECNVTMSNALARASHALSLIEKRVLAASIARVDSRKGNKIHAHLAEFSKIRISALDYAETYGVDPKNAYEHLKSAADHLFERQFSIKSGSGRYDRITRYRWVSSATYAKNEGFIEVSFTPEEIGRAHV</sequence>
<gene>
    <name evidence="3" type="primary">repB-3</name>
    <name evidence="3" type="ORF">SHD_3353</name>
</gene>
<evidence type="ECO:0000313" key="4">
    <source>
        <dbReference type="Proteomes" id="UP000017548"/>
    </source>
</evidence>
<evidence type="ECO:0000259" key="2">
    <source>
        <dbReference type="Pfam" id="PF01051"/>
    </source>
</evidence>
<protein>
    <submittedName>
        <fullName evidence="3">Initiator RepB protein</fullName>
    </submittedName>
</protein>
<name>A0ABN0PIW0_9GAMM</name>
<reference evidence="3 4" key="1">
    <citation type="journal article" date="2013" name="Genome Announc.">
        <title>Draft Genome Sequence of Shewanella decolorationis S12, a Dye-Degrading Bacterium Isolated from a Wastewater Treatment Plant.</title>
        <authorList>
            <person name="Xu M."/>
            <person name="Fang Y."/>
            <person name="Liu J."/>
            <person name="Chen X."/>
            <person name="Sun G."/>
            <person name="Guo J."/>
            <person name="Hua Z."/>
            <person name="Tu Q."/>
            <person name="Wu L."/>
            <person name="Zhou J."/>
            <person name="Liu X."/>
        </authorList>
    </citation>
    <scope>NUCLEOTIDE SEQUENCE [LARGE SCALE GENOMIC DNA]</scope>
    <source>
        <strain evidence="3 4">S12</strain>
    </source>
</reference>
<accession>A0ABN0PIW0</accession>
<dbReference type="Proteomes" id="UP000017548">
    <property type="component" value="Unassembled WGS sequence"/>
</dbReference>
<comment type="caution">
    <text evidence="3">The sequence shown here is derived from an EMBL/GenBank/DDBJ whole genome shotgun (WGS) entry which is preliminary data.</text>
</comment>
<dbReference type="EMBL" id="AXZL01000075">
    <property type="protein sequence ID" value="ESE40010.1"/>
    <property type="molecule type" value="Genomic_DNA"/>
</dbReference>
<comment type="similarity">
    <text evidence="1">Belongs to the initiator RepB protein family.</text>
</comment>
<dbReference type="InterPro" id="IPR036390">
    <property type="entry name" value="WH_DNA-bd_sf"/>
</dbReference>
<dbReference type="SUPFAM" id="SSF46785">
    <property type="entry name" value="Winged helix' DNA-binding domain"/>
    <property type="match status" value="1"/>
</dbReference>
<evidence type="ECO:0000313" key="3">
    <source>
        <dbReference type="EMBL" id="ESE40010.1"/>
    </source>
</evidence>
<dbReference type="Gene3D" id="1.10.10.10">
    <property type="entry name" value="Winged helix-like DNA-binding domain superfamily/Winged helix DNA-binding domain"/>
    <property type="match status" value="1"/>
</dbReference>
<keyword evidence="4" id="KW-1185">Reference proteome</keyword>
<feature type="domain" description="Initiator Rep protein WH1" evidence="2">
    <location>
        <begin position="15"/>
        <end position="132"/>
    </location>
</feature>
<proteinExistence type="inferred from homology"/>
<evidence type="ECO:0000256" key="1">
    <source>
        <dbReference type="ARBA" id="ARBA00038283"/>
    </source>
</evidence>
<organism evidence="3 4">
    <name type="scientific">Shewanella decolorationis S12</name>
    <dbReference type="NCBI Taxonomy" id="1353536"/>
    <lineage>
        <taxon>Bacteria</taxon>
        <taxon>Pseudomonadati</taxon>
        <taxon>Pseudomonadota</taxon>
        <taxon>Gammaproteobacteria</taxon>
        <taxon>Alteromonadales</taxon>
        <taxon>Shewanellaceae</taxon>
        <taxon>Shewanella</taxon>
    </lineage>
</organism>
<dbReference type="Pfam" id="PF01051">
    <property type="entry name" value="Rep3_N"/>
    <property type="match status" value="1"/>
</dbReference>
<dbReference type="InterPro" id="IPR036388">
    <property type="entry name" value="WH-like_DNA-bd_sf"/>
</dbReference>